<feature type="active site" evidence="2">
    <location>
        <position position="38"/>
    </location>
</feature>
<feature type="binding site" evidence="2">
    <location>
        <position position="51"/>
    </location>
    <ligand>
        <name>substrate</name>
    </ligand>
</feature>
<comment type="subunit">
    <text evidence="2">Homodimer.</text>
</comment>
<organism evidence="3 4">
    <name type="scientific">Propionigenium maris DSM 9537</name>
    <dbReference type="NCBI Taxonomy" id="1123000"/>
    <lineage>
        <taxon>Bacteria</taxon>
        <taxon>Fusobacteriati</taxon>
        <taxon>Fusobacteriota</taxon>
        <taxon>Fusobacteriia</taxon>
        <taxon>Fusobacteriales</taxon>
        <taxon>Fusobacteriaceae</taxon>
        <taxon>Propionigenium</taxon>
    </lineage>
</organism>
<keyword evidence="1 2" id="KW-0808">Transferase</keyword>
<dbReference type="Gene3D" id="3.40.1180.10">
    <property type="entry name" value="Decaprenyl diphosphate synthase-like"/>
    <property type="match status" value="1"/>
</dbReference>
<proteinExistence type="inferred from homology"/>
<name>A0A9W6GJS8_9FUSO</name>
<dbReference type="NCBIfam" id="NF011405">
    <property type="entry name" value="PRK14830.1"/>
    <property type="match status" value="1"/>
</dbReference>
<evidence type="ECO:0000256" key="2">
    <source>
        <dbReference type="HAMAP-Rule" id="MF_01139"/>
    </source>
</evidence>
<dbReference type="NCBIfam" id="TIGR00055">
    <property type="entry name" value="uppS"/>
    <property type="match status" value="1"/>
</dbReference>
<dbReference type="SUPFAM" id="SSF64005">
    <property type="entry name" value="Undecaprenyl diphosphate synthase"/>
    <property type="match status" value="1"/>
</dbReference>
<dbReference type="AlphaFoldDB" id="A0A9W6GJS8"/>
<dbReference type="FunFam" id="3.40.1180.10:FF:000001">
    <property type="entry name" value="(2E,6E)-farnesyl-diphosphate-specific ditrans,polycis-undecaprenyl-diphosphate synthase"/>
    <property type="match status" value="1"/>
</dbReference>
<feature type="binding site" evidence="2">
    <location>
        <position position="38"/>
    </location>
    <ligand>
        <name>Mg(2+)</name>
        <dbReference type="ChEBI" id="CHEBI:18420"/>
    </ligand>
</feature>
<feature type="binding site" evidence="2">
    <location>
        <begin position="205"/>
        <end position="207"/>
    </location>
    <ligand>
        <name>substrate</name>
    </ligand>
</feature>
<dbReference type="Proteomes" id="UP001144471">
    <property type="component" value="Unassembled WGS sequence"/>
</dbReference>
<evidence type="ECO:0000313" key="3">
    <source>
        <dbReference type="EMBL" id="GLI56454.1"/>
    </source>
</evidence>
<gene>
    <name evidence="3" type="primary">uppS</name>
    <name evidence="3" type="ORF">PM10SUCC1_19680</name>
</gene>
<dbReference type="EMBL" id="BSDY01000008">
    <property type="protein sequence ID" value="GLI56454.1"/>
    <property type="molecule type" value="Genomic_DNA"/>
</dbReference>
<comment type="function">
    <text evidence="2">Catalyzes the condensation of isopentenyl diphosphate (IPP) with allylic pyrophosphates generating different type of terpenoids.</text>
</comment>
<comment type="caution">
    <text evidence="3">The sequence shown here is derived from an EMBL/GenBank/DDBJ whole genome shotgun (WGS) entry which is preliminary data.</text>
</comment>
<evidence type="ECO:0000313" key="4">
    <source>
        <dbReference type="Proteomes" id="UP001144471"/>
    </source>
</evidence>
<keyword evidence="2" id="KW-0460">Magnesium</keyword>
<feature type="binding site" evidence="2">
    <location>
        <position position="55"/>
    </location>
    <ligand>
        <name>substrate</name>
    </ligand>
</feature>
<feature type="binding site" evidence="2">
    <location>
        <position position="199"/>
    </location>
    <ligand>
        <name>substrate</name>
    </ligand>
</feature>
<dbReference type="InterPro" id="IPR036424">
    <property type="entry name" value="UPP_synth-like_sf"/>
</dbReference>
<dbReference type="GO" id="GO:0000287">
    <property type="term" value="F:magnesium ion binding"/>
    <property type="evidence" value="ECO:0007669"/>
    <property type="project" value="UniProtKB-UniRule"/>
</dbReference>
<dbReference type="GO" id="GO:0045547">
    <property type="term" value="F:ditrans,polycis-polyprenyl diphosphate synthase [(2E,6E)-farnesyl diphosphate specific] activity"/>
    <property type="evidence" value="ECO:0007669"/>
    <property type="project" value="TreeGrafter"/>
</dbReference>
<dbReference type="PANTHER" id="PTHR10291">
    <property type="entry name" value="DEHYDRODOLICHYL DIPHOSPHATE SYNTHASE FAMILY MEMBER"/>
    <property type="match status" value="1"/>
</dbReference>
<dbReference type="PANTHER" id="PTHR10291:SF0">
    <property type="entry name" value="DEHYDRODOLICHYL DIPHOSPHATE SYNTHASE 2"/>
    <property type="match status" value="1"/>
</dbReference>
<keyword evidence="4" id="KW-1185">Reference proteome</keyword>
<comment type="similarity">
    <text evidence="2">Belongs to the UPP synthase family.</text>
</comment>
<accession>A0A9W6GJS8</accession>
<feature type="binding site" evidence="2">
    <location>
        <position position="89"/>
    </location>
    <ligand>
        <name>substrate</name>
    </ligand>
</feature>
<dbReference type="InterPro" id="IPR018520">
    <property type="entry name" value="UPP_synth-like_CS"/>
</dbReference>
<dbReference type="RefSeq" id="WP_281835629.1">
    <property type="nucleotide sequence ID" value="NZ_BSDY01000008.1"/>
</dbReference>
<feature type="binding site" evidence="2">
    <location>
        <begin position="83"/>
        <end position="85"/>
    </location>
    <ligand>
        <name>substrate</name>
    </ligand>
</feature>
<comment type="cofactor">
    <cofactor evidence="2">
        <name>Mg(2+)</name>
        <dbReference type="ChEBI" id="CHEBI:18420"/>
    </cofactor>
    <text evidence="2">Binds 2 magnesium ions per subunit.</text>
</comment>
<feature type="binding site" evidence="2">
    <location>
        <position position="87"/>
    </location>
    <ligand>
        <name>substrate</name>
    </ligand>
</feature>
<feature type="binding site" evidence="2">
    <location>
        <position position="43"/>
    </location>
    <ligand>
        <name>substrate</name>
    </ligand>
</feature>
<dbReference type="Pfam" id="PF01255">
    <property type="entry name" value="Prenyltransf"/>
    <property type="match status" value="1"/>
</dbReference>
<feature type="active site" description="Proton acceptor" evidence="2">
    <location>
        <position position="86"/>
    </location>
</feature>
<dbReference type="GO" id="GO:0016094">
    <property type="term" value="P:polyprenol biosynthetic process"/>
    <property type="evidence" value="ECO:0007669"/>
    <property type="project" value="TreeGrafter"/>
</dbReference>
<dbReference type="PROSITE" id="PS01066">
    <property type="entry name" value="UPP_SYNTHASE"/>
    <property type="match status" value="1"/>
</dbReference>
<dbReference type="InterPro" id="IPR001441">
    <property type="entry name" value="UPP_synth-like"/>
</dbReference>
<evidence type="ECO:0000256" key="1">
    <source>
        <dbReference type="ARBA" id="ARBA00022679"/>
    </source>
</evidence>
<sequence length="255" mass="30065">MIEYYRYFLNTNSEIDERDWQVTALNMNVPNHIAIIMDGNGRWARSKMLPRTMGHREGAKTLDKILNYCGRIGVKYLTVYAFSTENWKRPEKEVNTLMKLFSEYMKKERDKMMKNDIRFMVSGRREGVDPKLIEEIEELEEFTKGNQGITLNIAFNYGGRAEIIDAVNKIIAEGREKIAEEEFSRYLYNDIPDPELLIRTSGEIRISNFLLWQIAYSEIYITDLYWPQFTEAEMDKAIASYNKRERKFGGLIDEK</sequence>
<keyword evidence="2" id="KW-0479">Metal-binding</keyword>
<feature type="binding site" evidence="2">
    <location>
        <begin position="39"/>
        <end position="42"/>
    </location>
    <ligand>
        <name>substrate</name>
    </ligand>
</feature>
<dbReference type="CDD" id="cd00475">
    <property type="entry name" value="Cis_IPPS"/>
    <property type="match status" value="1"/>
</dbReference>
<reference evidence="3" key="1">
    <citation type="submission" date="2022-12" db="EMBL/GenBank/DDBJ databases">
        <title>Reference genome sequencing for broad-spectrum identification of bacterial and archaeal isolates by mass spectrometry.</title>
        <authorList>
            <person name="Sekiguchi Y."/>
            <person name="Tourlousse D.M."/>
        </authorList>
    </citation>
    <scope>NUCLEOTIDE SEQUENCE</scope>
    <source>
        <strain evidence="3">10succ1</strain>
    </source>
</reference>
<feature type="binding site" evidence="2">
    <location>
        <position position="218"/>
    </location>
    <ligand>
        <name>Mg(2+)</name>
        <dbReference type="ChEBI" id="CHEBI:18420"/>
    </ligand>
</feature>
<dbReference type="HAMAP" id="MF_01139">
    <property type="entry name" value="ISPT"/>
    <property type="match status" value="1"/>
</dbReference>
<dbReference type="EC" id="2.5.1.-" evidence="2"/>
<protein>
    <recommendedName>
        <fullName evidence="2">Isoprenyl transferase</fullName>
        <ecNumber evidence="2">2.5.1.-</ecNumber>
    </recommendedName>
</protein>